<dbReference type="Pfam" id="PF00395">
    <property type="entry name" value="SLH"/>
    <property type="match status" value="3"/>
</dbReference>
<feature type="compositionally biased region" description="Pro residues" evidence="5">
    <location>
        <begin position="1183"/>
        <end position="1193"/>
    </location>
</feature>
<feature type="domain" description="Big-1" evidence="6">
    <location>
        <begin position="741"/>
        <end position="839"/>
    </location>
</feature>
<dbReference type="Pfam" id="PF09479">
    <property type="entry name" value="Flg_new"/>
    <property type="match status" value="1"/>
</dbReference>
<evidence type="ECO:0000259" key="7">
    <source>
        <dbReference type="PROSITE" id="PS51272"/>
    </source>
</evidence>
<dbReference type="InterPro" id="IPR008964">
    <property type="entry name" value="Invasin/intimin_cell_adhesion"/>
</dbReference>
<dbReference type="InterPro" id="IPR041033">
    <property type="entry name" value="SpaA_PFL_dom_1"/>
</dbReference>
<evidence type="ECO:0000256" key="1">
    <source>
        <dbReference type="ARBA" id="ARBA00004196"/>
    </source>
</evidence>
<gene>
    <name evidence="8" type="ORF">GJ688_19245</name>
</gene>
<dbReference type="Gene3D" id="2.60.40.1220">
    <property type="match status" value="1"/>
</dbReference>
<dbReference type="Pfam" id="PF12733">
    <property type="entry name" value="Cadherin-like"/>
    <property type="match status" value="1"/>
</dbReference>
<dbReference type="InterPro" id="IPR044016">
    <property type="entry name" value="Big_13"/>
</dbReference>
<dbReference type="InterPro" id="IPR042229">
    <property type="entry name" value="Listeria/Bacterioides_rpt_sf"/>
</dbReference>
<dbReference type="InterPro" id="IPR001119">
    <property type="entry name" value="SLH_dom"/>
</dbReference>
<dbReference type="GO" id="GO:0030313">
    <property type="term" value="C:cell envelope"/>
    <property type="evidence" value="ECO:0007669"/>
    <property type="project" value="UniProtKB-SubCell"/>
</dbReference>
<feature type="domain" description="SLH" evidence="7">
    <location>
        <begin position="1178"/>
        <end position="1238"/>
    </location>
</feature>
<keyword evidence="4" id="KW-0677">Repeat</keyword>
<evidence type="ECO:0000313" key="8">
    <source>
        <dbReference type="EMBL" id="MTV51036.1"/>
    </source>
</evidence>
<evidence type="ECO:0000313" key="9">
    <source>
        <dbReference type="Proteomes" id="UP000430670"/>
    </source>
</evidence>
<evidence type="ECO:0000256" key="5">
    <source>
        <dbReference type="SAM" id="MobiDB-lite"/>
    </source>
</evidence>
<dbReference type="Pfam" id="PF19077">
    <property type="entry name" value="Big_13"/>
    <property type="match status" value="1"/>
</dbReference>
<proteinExistence type="inferred from homology"/>
<protein>
    <recommendedName>
        <fullName evidence="10">Listeria/Bacterioides repeat-containing protein</fullName>
    </recommendedName>
</protein>
<evidence type="ECO:0000256" key="2">
    <source>
        <dbReference type="ARBA" id="ARBA00010116"/>
    </source>
</evidence>
<dbReference type="PROSITE" id="PS51272">
    <property type="entry name" value="SLH"/>
    <property type="match status" value="3"/>
</dbReference>
<dbReference type="InterPro" id="IPR008969">
    <property type="entry name" value="CarboxyPept-like_regulatory"/>
</dbReference>
<comment type="subcellular location">
    <subcellularLocation>
        <location evidence="1">Cell envelope</location>
    </subcellularLocation>
</comment>
<dbReference type="InterPro" id="IPR013378">
    <property type="entry name" value="InlB-like_B-rpt"/>
</dbReference>
<feature type="region of interest" description="Disordered" evidence="5">
    <location>
        <begin position="1159"/>
        <end position="1199"/>
    </location>
</feature>
<dbReference type="InterPro" id="IPR051465">
    <property type="entry name" value="Cell_Envelope_Struct_Comp"/>
</dbReference>
<dbReference type="Pfam" id="PF02369">
    <property type="entry name" value="Big_1"/>
    <property type="match status" value="1"/>
</dbReference>
<dbReference type="SMART" id="SM00634">
    <property type="entry name" value="BID_1"/>
    <property type="match status" value="1"/>
</dbReference>
<comment type="caution">
    <text evidence="8">The sequence shown here is derived from an EMBL/GenBank/DDBJ whole genome shotgun (WGS) entry which is preliminary data.</text>
</comment>
<dbReference type="Pfam" id="PF17802">
    <property type="entry name" value="SpaA"/>
    <property type="match status" value="1"/>
</dbReference>
<keyword evidence="3" id="KW-0732">Signal</keyword>
<name>A0A6I3SQP6_HELMO</name>
<dbReference type="InterPro" id="IPR028059">
    <property type="entry name" value="SWM_rpt"/>
</dbReference>
<feature type="domain" description="SLH" evidence="7">
    <location>
        <begin position="1239"/>
        <end position="1296"/>
    </location>
</feature>
<dbReference type="Proteomes" id="UP000430670">
    <property type="component" value="Unassembled WGS sequence"/>
</dbReference>
<dbReference type="InterPro" id="IPR013783">
    <property type="entry name" value="Ig-like_fold"/>
</dbReference>
<dbReference type="Gene3D" id="2.60.40.4270">
    <property type="entry name" value="Listeria-Bacteroides repeat domain"/>
    <property type="match status" value="1"/>
</dbReference>
<dbReference type="SUPFAM" id="SSF49373">
    <property type="entry name" value="Invasin/intimin cell-adhesion fragments"/>
    <property type="match status" value="1"/>
</dbReference>
<evidence type="ECO:0000256" key="3">
    <source>
        <dbReference type="ARBA" id="ARBA00022729"/>
    </source>
</evidence>
<dbReference type="NCBIfam" id="TIGR02543">
    <property type="entry name" value="List_Bact_rpt"/>
    <property type="match status" value="1"/>
</dbReference>
<feature type="domain" description="SLH" evidence="7">
    <location>
        <begin position="1297"/>
        <end position="1360"/>
    </location>
</feature>
<dbReference type="InterPro" id="IPR056284">
    <property type="entry name" value="AIR9-like_A9"/>
</dbReference>
<dbReference type="PROSITE" id="PS51127">
    <property type="entry name" value="BIG1"/>
    <property type="match status" value="1"/>
</dbReference>
<feature type="non-terminal residue" evidence="8">
    <location>
        <position position="1"/>
    </location>
</feature>
<dbReference type="Pfam" id="PF13753">
    <property type="entry name" value="SWM_repeat"/>
    <property type="match status" value="2"/>
</dbReference>
<dbReference type="InterPro" id="IPR014755">
    <property type="entry name" value="Cu-Rt/internalin_Ig-like"/>
</dbReference>
<dbReference type="RefSeq" id="WP_207708849.1">
    <property type="nucleotide sequence ID" value="NZ_WNKU01000064.1"/>
</dbReference>
<accession>A0A6I3SQP6</accession>
<dbReference type="Gene3D" id="2.60.40.2700">
    <property type="match status" value="1"/>
</dbReference>
<dbReference type="PANTHER" id="PTHR43308">
    <property type="entry name" value="OUTER MEMBRANE PROTEIN ALPHA-RELATED"/>
    <property type="match status" value="1"/>
</dbReference>
<dbReference type="PANTHER" id="PTHR43308:SF5">
    <property type="entry name" value="S-LAYER PROTEIN _ PEPTIDOGLYCAN ENDO-BETA-N-ACETYLGLUCOSAMINIDASE"/>
    <property type="match status" value="1"/>
</dbReference>
<organism evidence="8 9">
    <name type="scientific">Heliobacterium mobile</name>
    <name type="common">Heliobacillus mobilis</name>
    <dbReference type="NCBI Taxonomy" id="28064"/>
    <lineage>
        <taxon>Bacteria</taxon>
        <taxon>Bacillati</taxon>
        <taxon>Bacillota</taxon>
        <taxon>Clostridia</taxon>
        <taxon>Eubacteriales</taxon>
        <taxon>Heliobacteriaceae</taxon>
        <taxon>Heliobacterium</taxon>
    </lineage>
</organism>
<reference evidence="8 9" key="1">
    <citation type="submission" date="2019-11" db="EMBL/GenBank/DDBJ databases">
        <title>Whole-genome sequence of a the green, strictly anaerobic photosynthetic bacterium Heliobacillus mobilis DSM 6151.</title>
        <authorList>
            <person name="Kyndt J.A."/>
            <person name="Meyer T.E."/>
        </authorList>
    </citation>
    <scope>NUCLEOTIDE SEQUENCE [LARGE SCALE GENOMIC DNA]</scope>
    <source>
        <strain evidence="8 9">DSM 6151</strain>
    </source>
</reference>
<evidence type="ECO:0008006" key="10">
    <source>
        <dbReference type="Google" id="ProtNLM"/>
    </source>
</evidence>
<dbReference type="EMBL" id="WNKU01000064">
    <property type="protein sequence ID" value="MTV51036.1"/>
    <property type="molecule type" value="Genomic_DNA"/>
</dbReference>
<sequence>ITNVNSGSTISAPAVPAKEGYTFSGWYKEASCTTPWAFTTDTVTANITLYAKWTANPPPIPINTAPTATGVSITGTAQVGQTLTGNYTYSDAENDPEGSSVYRWYRSDDSNGINKTAISGATGRTYTLGLADVGKYISFEVTPFAATGKSPGSAAESAKTQAVTAIDNLPPRITITPSTQDPTDKDVTLAVTVDGTGSNITVQKWASGDHDAAYFAGNGTVFTNNQIVIGENGTYTVYAKDEAGNEAVQVIKIDNISKSALAVTEARIDNDAPDTLVMTLNKPVKIGSKEDFQVFVDGNAGKIKSIALTGDNRITLTLDKPIRFGQNITLQYTGQSIQDKSGNKLEPFSDYAVRNNVQNTKAPEITLTVSSEKPTNQSLTVKVSVKEKGSPVVLTKWAKGEQEVAYFADGGTPLTDSTFPVDENGDYTVYVIDKAGNEAVKTITVNNIDKTALTIAKASIDNGDAKVIRVTFTEPVKSGKLGGFTVTVDGKNVSIDRVQSESKNTLLIQLSTPVKSGQAVQLSYQGGQISDEAGNLLAPVTDMNVENSVVALSLKSLSVEPGNLEPAFSPQTSEYRVKVENEVEEIKITAVPESDEANVYINGQRMKKGEPTRLPLVEGTNRFEVNVVGSQGLLTQKYTLEVERKNPELTKISITEPVKNSVLMTNKPSIAGEAAKGSVLTVYLDNKPAGKVTTGLDGKWTWAVNKALSPGEHEIQVIGRNSDGENIESEAVTFTVNTSKQITMTMDPPSLVGDGRSTATVTVTVKSAKGKPVPNIPVAFSTNVGKLDQNTIVTDDRGQAVIELTAPLLEGITPAQGILRANIDDDGQRLEAVLTMQFMPASIEGIVKDQTSGEIVAGATVVIKEDFNGDGVIDFTASTETGSDGRYKIYVPRGNWTYHPIITFPMTVNGQQVNVTLKQKAPVGQLNGVGEEIKSSKNLTGMLLVADPNGEAKPVEDVLGGQNVTVTVRNASGQAIHTATAGQFEVDDIPPGEYQVIYKVKGPDGEELAGRTATVTVQEDGEISVNVSLIDPYGIIRDQKTNKPLQDVKVTLHWANTELNQEKGRKPDGVVDLPTLEQFPPNQNKDPQKSTAKGEYAWMVFPQADYYIIGEKEGYEKYDSRVEKRDVSAKPGEDSWIEDGIIHVGETIVNYDFKMKPKKTATQESGGSSGGDSDGDGGTMPIKPNPGNTPSPSNPTMLNHTHYVNGYPDGTFRPEQPIRRSEMAALLANALSLPGPTNSEANYPDVDNSFWARQAIAEASRAGLMEGYPDQGFHPEANVTRAQMAAIIAKWKSIQNTGTNAFDDTRNHWAEKYIAGVNEAGWMKGYADQTFRPEQPITRAEAVTALNRLFGRGPLTGLTKATWSDVPSTYWAWGQIEEASIDHSSVALPGAGEQWIK</sequence>
<feature type="compositionally biased region" description="Gly residues" evidence="5">
    <location>
        <begin position="1167"/>
        <end position="1178"/>
    </location>
</feature>
<dbReference type="Gene3D" id="2.60.40.10">
    <property type="entry name" value="Immunoglobulins"/>
    <property type="match status" value="2"/>
</dbReference>
<dbReference type="InterPro" id="IPR003344">
    <property type="entry name" value="Big_1_dom"/>
</dbReference>
<evidence type="ECO:0000256" key="4">
    <source>
        <dbReference type="ARBA" id="ARBA00022737"/>
    </source>
</evidence>
<dbReference type="SUPFAM" id="SSF49464">
    <property type="entry name" value="Carboxypeptidase regulatory domain-like"/>
    <property type="match status" value="1"/>
</dbReference>
<dbReference type="Pfam" id="PF23197">
    <property type="entry name" value="IG_AIR9"/>
    <property type="match status" value="1"/>
</dbReference>
<dbReference type="InterPro" id="IPR025883">
    <property type="entry name" value="Cadherin-like_domain"/>
</dbReference>
<evidence type="ECO:0000259" key="6">
    <source>
        <dbReference type="PROSITE" id="PS51127"/>
    </source>
</evidence>
<dbReference type="Gene3D" id="2.60.40.1120">
    <property type="entry name" value="Carboxypeptidase-like, regulatory domain"/>
    <property type="match status" value="3"/>
</dbReference>
<keyword evidence="9" id="KW-1185">Reference proteome</keyword>
<comment type="similarity">
    <text evidence="2">Belongs to the intimin/invasin family.</text>
</comment>